<dbReference type="InterPro" id="IPR048395">
    <property type="entry name" value="Glyco_hydro_31_C"/>
</dbReference>
<dbReference type="SUPFAM" id="SSF74650">
    <property type="entry name" value="Galactose mutarotase-like"/>
    <property type="match status" value="1"/>
</dbReference>
<evidence type="ECO:0000313" key="5">
    <source>
        <dbReference type="EMBL" id="KAK3284788.1"/>
    </source>
</evidence>
<evidence type="ECO:0000259" key="3">
    <source>
        <dbReference type="Pfam" id="PF01055"/>
    </source>
</evidence>
<dbReference type="GO" id="GO:0004553">
    <property type="term" value="F:hydrolase activity, hydrolyzing O-glycosyl compounds"/>
    <property type="evidence" value="ECO:0007669"/>
    <property type="project" value="InterPro"/>
</dbReference>
<dbReference type="SUPFAM" id="SSF51445">
    <property type="entry name" value="(Trans)glycosidases"/>
    <property type="match status" value="1"/>
</dbReference>
<evidence type="ECO:0000256" key="2">
    <source>
        <dbReference type="RuleBase" id="RU361185"/>
    </source>
</evidence>
<dbReference type="Pfam" id="PF21365">
    <property type="entry name" value="Glyco_hydro_31_3rd"/>
    <property type="match status" value="1"/>
</dbReference>
<accession>A0AAE0GV90</accession>
<dbReference type="EMBL" id="LGRX02002146">
    <property type="protein sequence ID" value="KAK3284788.1"/>
    <property type="molecule type" value="Genomic_DNA"/>
</dbReference>
<dbReference type="NCBIfam" id="NF007746">
    <property type="entry name" value="PRK10426.1"/>
    <property type="match status" value="1"/>
</dbReference>
<dbReference type="InterPro" id="IPR052990">
    <property type="entry name" value="Sulfoquinovosidase_GH31"/>
</dbReference>
<feature type="domain" description="Glycosyl hydrolase family 31 C-terminal" evidence="4">
    <location>
        <begin position="700"/>
        <end position="785"/>
    </location>
</feature>
<dbReference type="GO" id="GO:0005975">
    <property type="term" value="P:carbohydrate metabolic process"/>
    <property type="evidence" value="ECO:0007669"/>
    <property type="project" value="InterPro"/>
</dbReference>
<evidence type="ECO:0000259" key="4">
    <source>
        <dbReference type="Pfam" id="PF21365"/>
    </source>
</evidence>
<keyword evidence="2" id="KW-0326">Glycosidase</keyword>
<dbReference type="Gene3D" id="2.60.40.1760">
    <property type="entry name" value="glycosyl hydrolase (family 31)"/>
    <property type="match status" value="1"/>
</dbReference>
<dbReference type="InterPro" id="IPR013780">
    <property type="entry name" value="Glyco_hydro_b"/>
</dbReference>
<dbReference type="Proteomes" id="UP001190700">
    <property type="component" value="Unassembled WGS sequence"/>
</dbReference>
<evidence type="ECO:0000256" key="1">
    <source>
        <dbReference type="ARBA" id="ARBA00007806"/>
    </source>
</evidence>
<dbReference type="Gene3D" id="2.60.40.1180">
    <property type="entry name" value="Golgi alpha-mannosidase II"/>
    <property type="match status" value="1"/>
</dbReference>
<reference evidence="5 6" key="1">
    <citation type="journal article" date="2015" name="Genome Biol. Evol.">
        <title>Comparative Genomics of a Bacterivorous Green Alga Reveals Evolutionary Causalities and Consequences of Phago-Mixotrophic Mode of Nutrition.</title>
        <authorList>
            <person name="Burns J.A."/>
            <person name="Paasch A."/>
            <person name="Narechania A."/>
            <person name="Kim E."/>
        </authorList>
    </citation>
    <scope>NUCLEOTIDE SEQUENCE [LARGE SCALE GENOMIC DNA]</scope>
    <source>
        <strain evidence="5 6">PLY_AMNH</strain>
    </source>
</reference>
<dbReference type="InterPro" id="IPR011013">
    <property type="entry name" value="Gal_mutarotase_sf_dom"/>
</dbReference>
<gene>
    <name evidence="5" type="ORF">CYMTET_7580</name>
</gene>
<dbReference type="Gene3D" id="3.20.20.80">
    <property type="entry name" value="Glycosidases"/>
    <property type="match status" value="1"/>
</dbReference>
<protein>
    <recommendedName>
        <fullName evidence="7">Alpha-glucosidase</fullName>
    </recommendedName>
</protein>
<evidence type="ECO:0000313" key="6">
    <source>
        <dbReference type="Proteomes" id="UP001190700"/>
    </source>
</evidence>
<keyword evidence="2" id="KW-0378">Hydrolase</keyword>
<sequence length="815" mass="89203">MLDLVVLPQHLRGCGDLFSILDQVKRAAEMSVKSVILCVTVLSLALSAPARSTKSSLTSSIPNFRHRVDGFEVVWDASTAVLSLHVAEGDAALALWATIPATAFLSMHRSKPDVRMEAAGNFRDQKQWQKSGNPKTTAQTLDSVTPFGNTSLLLSGTLKPAPHILPPIHSTPKYAYNVTFFTVPMESGTLRFNVSVQPLGASTASSSLDSEFLELTYACDADEQFLGFGEQYTFINHKGRRIPIVNAEQGIGRGLEPLTDILNTFAAGVGGDRYTTYLPIPHYISSRSRSLFLDSTAFAVFDLTAATAVQVQVDTTVGRQVAFGVVAGRTPLEVIEKYTGAVSGRMKPLPRWATGGLIVGLEGGRAVVEANLEKLLNASVPISAVWIQDWSGITTNGFGTRVYWNWAADEAQYPGWADMVQSLAKRGIQTLIYTNPFFCPTLTPTCNASCNQFTELKDRDLLVRDSKGDILMEHSGTADMQFGMLDVSNPEAAEWMVDMVSTSVLGAGVKGFMADFGEYLPYDSKIKTGNPQLLHNRYPHLMAEIYQRAAVKAGTAEPLWFVRSGSQRTPGVAPLFWMGDQLVSWDTLDGMASALTAQLSAGLSGMALSHSDAGGFTMIHDGLDKLKLGYTRTPELLARWVEMCAMSDPILRTHPGNQPTKNAQVYDDDRSMAHVARGARIHLALQDYRETLMEEAYNTGAPLVRHLFLHYQEDLMVYQLQGQFMLGRDFMMAPVLKKGKASVELYFPFGDTWIHVWSDRVVVGNGTTVLVQAPIGQPAIFYRQNCSQSALQAAKNLQSLIEGSDLSLANEEVRD</sequence>
<dbReference type="PANTHER" id="PTHR46959:SF2">
    <property type="entry name" value="SULFOQUINOVOSIDASE"/>
    <property type="match status" value="1"/>
</dbReference>
<proteinExistence type="inferred from homology"/>
<dbReference type="GO" id="GO:0030246">
    <property type="term" value="F:carbohydrate binding"/>
    <property type="evidence" value="ECO:0007669"/>
    <property type="project" value="InterPro"/>
</dbReference>
<dbReference type="PANTHER" id="PTHR46959">
    <property type="entry name" value="SULFOQUINOVOSIDASE"/>
    <property type="match status" value="1"/>
</dbReference>
<comment type="similarity">
    <text evidence="1 2">Belongs to the glycosyl hydrolase 31 family.</text>
</comment>
<feature type="domain" description="Glycoside hydrolase family 31 TIM barrel" evidence="3">
    <location>
        <begin position="349"/>
        <end position="677"/>
    </location>
</feature>
<evidence type="ECO:0008006" key="7">
    <source>
        <dbReference type="Google" id="ProtNLM"/>
    </source>
</evidence>
<dbReference type="InterPro" id="IPR017853">
    <property type="entry name" value="GH"/>
</dbReference>
<dbReference type="InterPro" id="IPR000322">
    <property type="entry name" value="Glyco_hydro_31_TIM"/>
</dbReference>
<dbReference type="Pfam" id="PF01055">
    <property type="entry name" value="Glyco_hydro_31_2nd"/>
    <property type="match status" value="1"/>
</dbReference>
<dbReference type="CDD" id="cd14752">
    <property type="entry name" value="GH31_N"/>
    <property type="match status" value="1"/>
</dbReference>
<name>A0AAE0GV90_9CHLO</name>
<comment type="caution">
    <text evidence="5">The sequence shown here is derived from an EMBL/GenBank/DDBJ whole genome shotgun (WGS) entry which is preliminary data.</text>
</comment>
<organism evidence="5 6">
    <name type="scientific">Cymbomonas tetramitiformis</name>
    <dbReference type="NCBI Taxonomy" id="36881"/>
    <lineage>
        <taxon>Eukaryota</taxon>
        <taxon>Viridiplantae</taxon>
        <taxon>Chlorophyta</taxon>
        <taxon>Pyramimonadophyceae</taxon>
        <taxon>Pyramimonadales</taxon>
        <taxon>Pyramimonadaceae</taxon>
        <taxon>Cymbomonas</taxon>
    </lineage>
</organism>
<dbReference type="SUPFAM" id="SSF51011">
    <property type="entry name" value="Glycosyl hydrolase domain"/>
    <property type="match status" value="1"/>
</dbReference>
<keyword evidence="6" id="KW-1185">Reference proteome</keyword>
<dbReference type="AlphaFoldDB" id="A0AAE0GV90"/>